<dbReference type="SUPFAM" id="SSF51182">
    <property type="entry name" value="RmlC-like cupins"/>
    <property type="match status" value="1"/>
</dbReference>
<comment type="caution">
    <text evidence="2">The sequence shown here is derived from an EMBL/GenBank/DDBJ whole genome shotgun (WGS) entry which is preliminary data.</text>
</comment>
<dbReference type="InterPro" id="IPR014710">
    <property type="entry name" value="RmlC-like_jellyroll"/>
</dbReference>
<dbReference type="STRING" id="45065.Lgee_0656"/>
<dbReference type="GO" id="GO:0016702">
    <property type="term" value="F:oxidoreductase activity, acting on single donors with incorporation of molecular oxygen, incorporation of two atoms of oxygen"/>
    <property type="evidence" value="ECO:0007669"/>
    <property type="project" value="InterPro"/>
</dbReference>
<dbReference type="InterPro" id="IPR011051">
    <property type="entry name" value="RmlC_Cupin_sf"/>
</dbReference>
<dbReference type="EMBL" id="LNYC01000020">
    <property type="protein sequence ID" value="KTD02327.1"/>
    <property type="molecule type" value="Genomic_DNA"/>
</dbReference>
<dbReference type="PATRIC" id="fig|45065.4.peg.698"/>
<dbReference type="RefSeq" id="WP_051550822.1">
    <property type="nucleotide sequence ID" value="NZ_CAAAHN010000009.1"/>
</dbReference>
<dbReference type="Pfam" id="PF05995">
    <property type="entry name" value="CDO_I"/>
    <property type="match status" value="1"/>
</dbReference>
<proteinExistence type="inferred from homology"/>
<name>A0A0W0U3Y8_9GAMM</name>
<dbReference type="AlphaFoldDB" id="A0A0W0U3Y8"/>
<dbReference type="Gene3D" id="2.60.120.10">
    <property type="entry name" value="Jelly Rolls"/>
    <property type="match status" value="1"/>
</dbReference>
<protein>
    <submittedName>
        <fullName evidence="2">Cysteine dioxygenase type I</fullName>
    </submittedName>
</protein>
<evidence type="ECO:0000256" key="1">
    <source>
        <dbReference type="ARBA" id="ARBA00006622"/>
    </source>
</evidence>
<keyword evidence="2" id="KW-0223">Dioxygenase</keyword>
<dbReference type="InterPro" id="IPR010300">
    <property type="entry name" value="CDO_1"/>
</dbReference>
<comment type="similarity">
    <text evidence="1">Belongs to the cysteine dioxygenase family.</text>
</comment>
<reference evidence="2 3" key="1">
    <citation type="submission" date="2015-11" db="EMBL/GenBank/DDBJ databases">
        <title>Genomic analysis of 38 Legionella species identifies large and diverse effector repertoires.</title>
        <authorList>
            <person name="Burstein D."/>
            <person name="Amaro F."/>
            <person name="Zusman T."/>
            <person name="Lifshitz Z."/>
            <person name="Cohen O."/>
            <person name="Gilbert J.A."/>
            <person name="Pupko T."/>
            <person name="Shuman H.A."/>
            <person name="Segal G."/>
        </authorList>
    </citation>
    <scope>NUCLEOTIDE SEQUENCE [LARGE SCALE GENOMIC DNA]</scope>
    <source>
        <strain evidence="2 3">ATCC 49504</strain>
    </source>
</reference>
<dbReference type="Proteomes" id="UP000054785">
    <property type="component" value="Unassembled WGS sequence"/>
</dbReference>
<dbReference type="GO" id="GO:0005506">
    <property type="term" value="F:iron ion binding"/>
    <property type="evidence" value="ECO:0007669"/>
    <property type="project" value="InterPro"/>
</dbReference>
<gene>
    <name evidence="2" type="ORF">Lgee_0656</name>
</gene>
<evidence type="ECO:0000313" key="3">
    <source>
        <dbReference type="Proteomes" id="UP000054785"/>
    </source>
</evidence>
<evidence type="ECO:0000313" key="2">
    <source>
        <dbReference type="EMBL" id="KTD02327.1"/>
    </source>
</evidence>
<dbReference type="OrthoDB" id="7059163at2"/>
<sequence length="206" mass="22886">MVSQEVILASNRLAIAEAIAGLDDVSFKSIATSLPMMLAEGRLVVDTSVYTAHASATAGASRYLLYDNQNSKDPVSIWVFALGEKQKTSIHDHSYRGAVTVLQGVVSEKYYEAESDTHARCVRRADRHRFHTSTDNLQDNFVHQLKRRKGLGEGVSVTLHIYNMSAHRLSADGEAIDNRNLNRIFQKIPTPAGEKDKRLPYESLSV</sequence>
<accession>A0A0W0U3Y8</accession>
<keyword evidence="3" id="KW-1185">Reference proteome</keyword>
<organism evidence="2 3">
    <name type="scientific">Legionella geestiana</name>
    <dbReference type="NCBI Taxonomy" id="45065"/>
    <lineage>
        <taxon>Bacteria</taxon>
        <taxon>Pseudomonadati</taxon>
        <taxon>Pseudomonadota</taxon>
        <taxon>Gammaproteobacteria</taxon>
        <taxon>Legionellales</taxon>
        <taxon>Legionellaceae</taxon>
        <taxon>Legionella</taxon>
    </lineage>
</organism>
<keyword evidence="2" id="KW-0560">Oxidoreductase</keyword>